<evidence type="ECO:0000256" key="6">
    <source>
        <dbReference type="ARBA" id="ARBA00022989"/>
    </source>
</evidence>
<dbReference type="GO" id="GO:0016192">
    <property type="term" value="P:vesicle-mediated transport"/>
    <property type="evidence" value="ECO:0007669"/>
    <property type="project" value="TreeGrafter"/>
</dbReference>
<feature type="transmembrane region" description="Helical" evidence="8">
    <location>
        <begin position="49"/>
        <end position="67"/>
    </location>
</feature>
<organism evidence="9 10">
    <name type="scientific">Wickerhamiella sorbophila</name>
    <dbReference type="NCBI Taxonomy" id="45607"/>
    <lineage>
        <taxon>Eukaryota</taxon>
        <taxon>Fungi</taxon>
        <taxon>Dikarya</taxon>
        <taxon>Ascomycota</taxon>
        <taxon>Saccharomycotina</taxon>
        <taxon>Dipodascomycetes</taxon>
        <taxon>Dipodascales</taxon>
        <taxon>Trichomonascaceae</taxon>
        <taxon>Wickerhamiella</taxon>
    </lineage>
</organism>
<evidence type="ECO:0000256" key="1">
    <source>
        <dbReference type="ARBA" id="ARBA00003246"/>
    </source>
</evidence>
<comment type="similarity">
    <text evidence="3 8">Belongs to the TVP23 family.</text>
</comment>
<feature type="transmembrane region" description="Helical" evidence="8">
    <location>
        <begin position="137"/>
        <end position="157"/>
    </location>
</feature>
<name>A0A2T0FNM5_9ASCO</name>
<dbReference type="RefSeq" id="XP_024666529.1">
    <property type="nucleotide sequence ID" value="XM_024810761.1"/>
</dbReference>
<dbReference type="GO" id="GO:0000139">
    <property type="term" value="C:Golgi membrane"/>
    <property type="evidence" value="ECO:0007669"/>
    <property type="project" value="UniProtKB-SubCell"/>
</dbReference>
<accession>A0A2T0FNM5</accession>
<reference evidence="9 10" key="1">
    <citation type="submission" date="2017-04" db="EMBL/GenBank/DDBJ databases">
        <title>Genome sequencing of [Candida] sorbophila.</title>
        <authorList>
            <person name="Ahn J.O."/>
        </authorList>
    </citation>
    <scope>NUCLEOTIDE SEQUENCE [LARGE SCALE GENOMIC DNA]</scope>
    <source>
        <strain evidence="9 10">DS02</strain>
    </source>
</reference>
<evidence type="ECO:0000313" key="9">
    <source>
        <dbReference type="EMBL" id="PRT56584.1"/>
    </source>
</evidence>
<comment type="function">
    <text evidence="1 8">Golgi membrane protein involved in vesicular trafficking.</text>
</comment>
<comment type="subcellular location">
    <subcellularLocation>
        <location evidence="2 8">Golgi apparatus membrane</location>
        <topology evidence="2 8">Multi-pass membrane protein</topology>
    </subcellularLocation>
</comment>
<dbReference type="InterPro" id="IPR008564">
    <property type="entry name" value="TVP23-like"/>
</dbReference>
<dbReference type="Proteomes" id="UP000238350">
    <property type="component" value="Unassembled WGS sequence"/>
</dbReference>
<feature type="transmembrane region" description="Helical" evidence="8">
    <location>
        <begin position="112"/>
        <end position="131"/>
    </location>
</feature>
<dbReference type="PANTHER" id="PTHR13019:SF7">
    <property type="entry name" value="GOLGI APPARATUS MEMBRANE PROTEIN TVP23"/>
    <property type="match status" value="1"/>
</dbReference>
<keyword evidence="7 8" id="KW-0472">Membrane</keyword>
<dbReference type="Pfam" id="PF05832">
    <property type="entry name" value="DUF846"/>
    <property type="match status" value="1"/>
</dbReference>
<gene>
    <name evidence="9" type="ORF">B9G98_04204</name>
</gene>
<evidence type="ECO:0000256" key="2">
    <source>
        <dbReference type="ARBA" id="ARBA00004653"/>
    </source>
</evidence>
<evidence type="ECO:0000256" key="8">
    <source>
        <dbReference type="RuleBase" id="RU361206"/>
    </source>
</evidence>
<dbReference type="EMBL" id="NDIQ01000022">
    <property type="protein sequence ID" value="PRT56584.1"/>
    <property type="molecule type" value="Genomic_DNA"/>
</dbReference>
<protein>
    <recommendedName>
        <fullName evidence="4 8">Golgi apparatus membrane protein TVP23</fullName>
    </recommendedName>
</protein>
<dbReference type="AlphaFoldDB" id="A0A2T0FNM5"/>
<dbReference type="PANTHER" id="PTHR13019">
    <property type="entry name" value="GOLGI APPARATUS MEMBRANE PROTEIN TVP23"/>
    <property type="match status" value="1"/>
</dbReference>
<keyword evidence="8" id="KW-0333">Golgi apparatus</keyword>
<evidence type="ECO:0000256" key="3">
    <source>
        <dbReference type="ARBA" id="ARBA00005467"/>
    </source>
</evidence>
<evidence type="ECO:0000256" key="4">
    <source>
        <dbReference type="ARBA" id="ARBA00013603"/>
    </source>
</evidence>
<dbReference type="GeneID" id="36517952"/>
<proteinExistence type="inferred from homology"/>
<evidence type="ECO:0000256" key="7">
    <source>
        <dbReference type="ARBA" id="ARBA00023136"/>
    </source>
</evidence>
<dbReference type="OrthoDB" id="2151161at2759"/>
<keyword evidence="6 8" id="KW-1133">Transmembrane helix</keyword>
<evidence type="ECO:0000313" key="10">
    <source>
        <dbReference type="Proteomes" id="UP000238350"/>
    </source>
</evidence>
<keyword evidence="5 8" id="KW-0812">Transmembrane</keyword>
<feature type="transmembrane region" description="Helical" evidence="8">
    <location>
        <begin position="25"/>
        <end position="43"/>
    </location>
</feature>
<dbReference type="STRING" id="45607.A0A2T0FNM5"/>
<comment type="caution">
    <text evidence="9">The sequence shown here is derived from an EMBL/GenBank/DDBJ whole genome shotgun (WGS) entry which is preliminary data.</text>
</comment>
<keyword evidence="10" id="KW-1185">Reference proteome</keyword>
<sequence>MSQPAPASNVPDSLLDRLRQSSHPVAIIFYIFFRLAPLFLYLFGSLVIADFSLVFILVAILLALDFWTVKNVSGRLMVGLRWWNETSEDGTSTWVYETASPDRYINPIDSKCFWLLMYAVPGAWAVLGLVAVLKFELIWLLGVIYALVLMGTNTLAYNRSDKFAKANTSSSNIVGRLFSGVTQIWGQNTATSMASRFWSS</sequence>
<dbReference type="GO" id="GO:0009306">
    <property type="term" value="P:protein secretion"/>
    <property type="evidence" value="ECO:0007669"/>
    <property type="project" value="TreeGrafter"/>
</dbReference>
<evidence type="ECO:0000256" key="5">
    <source>
        <dbReference type="ARBA" id="ARBA00022692"/>
    </source>
</evidence>